<name>A0ABX1JPN7_9MICC</name>
<dbReference type="EMBL" id="JAAZSR010000201">
    <property type="protein sequence ID" value="NKX51283.1"/>
    <property type="molecule type" value="Genomic_DNA"/>
</dbReference>
<organism evidence="2 3">
    <name type="scientific">Arthrobacter deserti</name>
    <dbReference type="NCBI Taxonomy" id="1742687"/>
    <lineage>
        <taxon>Bacteria</taxon>
        <taxon>Bacillati</taxon>
        <taxon>Actinomycetota</taxon>
        <taxon>Actinomycetes</taxon>
        <taxon>Micrococcales</taxon>
        <taxon>Micrococcaceae</taxon>
        <taxon>Arthrobacter</taxon>
    </lineage>
</organism>
<dbReference type="Gene3D" id="3.40.50.1820">
    <property type="entry name" value="alpha/beta hydrolase"/>
    <property type="match status" value="1"/>
</dbReference>
<keyword evidence="2" id="KW-0378">Hydrolase</keyword>
<dbReference type="Proteomes" id="UP000523795">
    <property type="component" value="Unassembled WGS sequence"/>
</dbReference>
<dbReference type="GO" id="GO:0016787">
    <property type="term" value="F:hydrolase activity"/>
    <property type="evidence" value="ECO:0007669"/>
    <property type="project" value="UniProtKB-KW"/>
</dbReference>
<evidence type="ECO:0000259" key="1">
    <source>
        <dbReference type="Pfam" id="PF12697"/>
    </source>
</evidence>
<feature type="domain" description="AB hydrolase-1" evidence="1">
    <location>
        <begin position="2"/>
        <end position="217"/>
    </location>
</feature>
<gene>
    <name evidence="2" type="ORF">HER39_12040</name>
</gene>
<dbReference type="PANTHER" id="PTHR43798:SF33">
    <property type="entry name" value="HYDROLASE, PUTATIVE (AFU_ORTHOLOGUE AFUA_2G14860)-RELATED"/>
    <property type="match status" value="1"/>
</dbReference>
<accession>A0ABX1JPN7</accession>
<dbReference type="InterPro" id="IPR000073">
    <property type="entry name" value="AB_hydrolase_1"/>
</dbReference>
<dbReference type="InterPro" id="IPR050266">
    <property type="entry name" value="AB_hydrolase_sf"/>
</dbReference>
<dbReference type="Pfam" id="PF12697">
    <property type="entry name" value="Abhydrolase_6"/>
    <property type="match status" value="1"/>
</dbReference>
<proteinExistence type="predicted"/>
<evidence type="ECO:0000313" key="2">
    <source>
        <dbReference type="EMBL" id="NKX51283.1"/>
    </source>
</evidence>
<keyword evidence="3" id="KW-1185">Reference proteome</keyword>
<sequence length="232" mass="23828">MWDAFAAAVRDGLGCPVTALDLPGHGNRPPLTGPATLADLAGDVAARLPGRAHLVGFSLGALIAQHLARFRPELVASLSSVSSVCLRTPAEAAAVASRLAAASKDFPASVEASISRWYPAGSGVPAEEVARTRATLLANDVPSYLHAYRVFATGDAAIGPELGGIGVPSLAVTGGLDPGSTPEMTRRLGGAIPGARTAVVPEARHMLPVERPAELARIITEFIHEASRGTHD</sequence>
<dbReference type="PANTHER" id="PTHR43798">
    <property type="entry name" value="MONOACYLGLYCEROL LIPASE"/>
    <property type="match status" value="1"/>
</dbReference>
<evidence type="ECO:0000313" key="3">
    <source>
        <dbReference type="Proteomes" id="UP000523795"/>
    </source>
</evidence>
<dbReference type="InterPro" id="IPR029058">
    <property type="entry name" value="AB_hydrolase_fold"/>
</dbReference>
<dbReference type="SUPFAM" id="SSF53474">
    <property type="entry name" value="alpha/beta-Hydrolases"/>
    <property type="match status" value="1"/>
</dbReference>
<comment type="caution">
    <text evidence="2">The sequence shown here is derived from an EMBL/GenBank/DDBJ whole genome shotgun (WGS) entry which is preliminary data.</text>
</comment>
<reference evidence="2 3" key="1">
    <citation type="submission" date="2020-04" db="EMBL/GenBank/DDBJ databases">
        <authorList>
            <person name="Liu S."/>
        </authorList>
    </citation>
    <scope>NUCLEOTIDE SEQUENCE [LARGE SCALE GENOMIC DNA]</scope>
    <source>
        <strain evidence="2 3">CGMCC 1.15091</strain>
    </source>
</reference>
<protein>
    <submittedName>
        <fullName evidence="2">Alpha/beta fold hydrolase</fullName>
    </submittedName>
</protein>